<evidence type="ECO:0000259" key="2">
    <source>
        <dbReference type="PROSITE" id="PS50209"/>
    </source>
</evidence>
<dbReference type="GO" id="GO:0002020">
    <property type="term" value="F:protease binding"/>
    <property type="evidence" value="ECO:0007669"/>
    <property type="project" value="InterPro"/>
</dbReference>
<feature type="compositionally biased region" description="Pro residues" evidence="1">
    <location>
        <begin position="191"/>
        <end position="207"/>
    </location>
</feature>
<dbReference type="GO" id="GO:0042981">
    <property type="term" value="P:regulation of apoptotic process"/>
    <property type="evidence" value="ECO:0007669"/>
    <property type="project" value="InterPro"/>
</dbReference>
<dbReference type="EMBL" id="RCHS01003521">
    <property type="protein sequence ID" value="RMX41173.1"/>
    <property type="molecule type" value="Genomic_DNA"/>
</dbReference>
<feature type="compositionally biased region" description="Polar residues" evidence="1">
    <location>
        <begin position="178"/>
        <end position="190"/>
    </location>
</feature>
<keyword evidence="4" id="KW-1185">Reference proteome</keyword>
<evidence type="ECO:0000313" key="3">
    <source>
        <dbReference type="EMBL" id="RMX41173.1"/>
    </source>
</evidence>
<evidence type="ECO:0000313" key="4">
    <source>
        <dbReference type="Proteomes" id="UP000275408"/>
    </source>
</evidence>
<dbReference type="InterPro" id="IPR001315">
    <property type="entry name" value="CARD"/>
</dbReference>
<dbReference type="OMA" id="CEVDLNN"/>
<dbReference type="OrthoDB" id="5984934at2759"/>
<gene>
    <name evidence="3" type="ORF">pdam_00019198</name>
</gene>
<feature type="region of interest" description="Disordered" evidence="1">
    <location>
        <begin position="113"/>
        <end position="133"/>
    </location>
</feature>
<dbReference type="Proteomes" id="UP000275408">
    <property type="component" value="Unassembled WGS sequence"/>
</dbReference>
<accession>A0A3M6TIC0</accession>
<proteinExistence type="predicted"/>
<sequence length="214" mass="23970">MAFNVMTSALESEVYWSLKNEVLIELRELLVDKLQYEKTLDYLRSKRVFDRADCDEIEAERTPTKKRAKFLDILGDKGPTAFDQLCFAIQKKCKGQEYLLDIILTTFDRKKQERSFKELPPTEPPDLDGGLSPPCDDPKLVVMVTGLAPDTCEVDLNNLPGPGDPGAPIPPDEIEPTHGQQPGQSINQTPLTPPPSYDVSELPPPYSPQELETE</sequence>
<dbReference type="Gene3D" id="1.10.533.10">
    <property type="entry name" value="Death Domain, Fas"/>
    <property type="match status" value="1"/>
</dbReference>
<dbReference type="PANTHER" id="PTHR15034:SF5">
    <property type="entry name" value="DEATH DOMAIN-CONTAINING PROTEIN CRADD"/>
    <property type="match status" value="1"/>
</dbReference>
<comment type="caution">
    <text evidence="3">The sequence shown here is derived from an EMBL/GenBank/DDBJ whole genome shotgun (WGS) entry which is preliminary data.</text>
</comment>
<dbReference type="AlphaFoldDB" id="A0A3M6TIC0"/>
<feature type="compositionally biased region" description="Pro residues" evidence="1">
    <location>
        <begin position="162"/>
        <end position="171"/>
    </location>
</feature>
<reference evidence="3 4" key="1">
    <citation type="journal article" date="2018" name="Sci. Rep.">
        <title>Comparative analysis of the Pocillopora damicornis genome highlights role of immune system in coral evolution.</title>
        <authorList>
            <person name="Cunning R."/>
            <person name="Bay R.A."/>
            <person name="Gillette P."/>
            <person name="Baker A.C."/>
            <person name="Traylor-Knowles N."/>
        </authorList>
    </citation>
    <scope>NUCLEOTIDE SEQUENCE [LARGE SCALE GENOMIC DNA]</scope>
    <source>
        <strain evidence="3">RSMAS</strain>
        <tissue evidence="3">Whole animal</tissue>
    </source>
</reference>
<name>A0A3M6TIC0_POCDA</name>
<protein>
    <recommendedName>
        <fullName evidence="2">CARD domain-containing protein</fullName>
    </recommendedName>
</protein>
<evidence type="ECO:0000256" key="1">
    <source>
        <dbReference type="SAM" id="MobiDB-lite"/>
    </source>
</evidence>
<organism evidence="3 4">
    <name type="scientific">Pocillopora damicornis</name>
    <name type="common">Cauliflower coral</name>
    <name type="synonym">Millepora damicornis</name>
    <dbReference type="NCBI Taxonomy" id="46731"/>
    <lineage>
        <taxon>Eukaryota</taxon>
        <taxon>Metazoa</taxon>
        <taxon>Cnidaria</taxon>
        <taxon>Anthozoa</taxon>
        <taxon>Hexacorallia</taxon>
        <taxon>Scleractinia</taxon>
        <taxon>Astrocoeniina</taxon>
        <taxon>Pocilloporidae</taxon>
        <taxon>Pocillopora</taxon>
    </lineage>
</organism>
<dbReference type="PANTHER" id="PTHR15034">
    <property type="entry name" value="DEATH DOMAIN-CONTAINING PROTEIN CRADD"/>
    <property type="match status" value="1"/>
</dbReference>
<dbReference type="SUPFAM" id="SSF47986">
    <property type="entry name" value="DEATH domain"/>
    <property type="match status" value="1"/>
</dbReference>
<dbReference type="InterPro" id="IPR037939">
    <property type="entry name" value="CRADD"/>
</dbReference>
<dbReference type="GO" id="GO:0070513">
    <property type="term" value="F:death domain binding"/>
    <property type="evidence" value="ECO:0007669"/>
    <property type="project" value="InterPro"/>
</dbReference>
<dbReference type="Pfam" id="PF00619">
    <property type="entry name" value="CARD"/>
    <property type="match status" value="1"/>
</dbReference>
<feature type="region of interest" description="Disordered" evidence="1">
    <location>
        <begin position="153"/>
        <end position="214"/>
    </location>
</feature>
<feature type="domain" description="CARD" evidence="2">
    <location>
        <begin position="15"/>
        <end position="91"/>
    </location>
</feature>
<dbReference type="PROSITE" id="PS50209">
    <property type="entry name" value="CARD"/>
    <property type="match status" value="1"/>
</dbReference>
<dbReference type="InterPro" id="IPR011029">
    <property type="entry name" value="DEATH-like_dom_sf"/>
</dbReference>